<feature type="coiled-coil region" evidence="1">
    <location>
        <begin position="66"/>
        <end position="114"/>
    </location>
</feature>
<evidence type="ECO:0000313" key="4">
    <source>
        <dbReference type="Proteomes" id="UP000256388"/>
    </source>
</evidence>
<dbReference type="RefSeq" id="WP_116224012.1">
    <property type="nucleotide sequence ID" value="NZ_AP018437.1"/>
</dbReference>
<feature type="compositionally biased region" description="Basic and acidic residues" evidence="2">
    <location>
        <begin position="156"/>
        <end position="167"/>
    </location>
</feature>
<evidence type="ECO:0000313" key="3">
    <source>
        <dbReference type="EMBL" id="REG10858.1"/>
    </source>
</evidence>
<dbReference type="EMBL" id="QUMS01000001">
    <property type="protein sequence ID" value="REG10858.1"/>
    <property type="molecule type" value="Genomic_DNA"/>
</dbReference>
<sequence length="167" mass="19411">MDILHLVDRLEELFNESSPMPLTHKVMVDEERMLDLIDQMRLAVPDEIKKAQQIINQRDRIIAQAHEEANRTIELSKEQSQKLVDRDEIVERATQRAEEVKRQAQEETMQIKKEADFYAIDSLEHLEIELSKILSQVRNGIQTLKYDNQNAADEGSNPHHVKDATQS</sequence>
<accession>A0A347ZTD6</accession>
<keyword evidence="1" id="KW-0175">Coiled coil</keyword>
<comment type="caution">
    <text evidence="3">The sequence shown here is derived from an EMBL/GenBank/DDBJ whole genome shotgun (WGS) entry which is preliminary data.</text>
</comment>
<evidence type="ECO:0000256" key="1">
    <source>
        <dbReference type="SAM" id="Coils"/>
    </source>
</evidence>
<dbReference type="Proteomes" id="UP000256388">
    <property type="component" value="Unassembled WGS sequence"/>
</dbReference>
<feature type="region of interest" description="Disordered" evidence="2">
    <location>
        <begin position="148"/>
        <end position="167"/>
    </location>
</feature>
<keyword evidence="4" id="KW-1185">Reference proteome</keyword>
<gene>
    <name evidence="3" type="ORF">DFR64_0725</name>
</gene>
<reference evidence="3 4" key="1">
    <citation type="submission" date="2018-08" db="EMBL/GenBank/DDBJ databases">
        <title>Genomic Encyclopedia of Type Strains, Phase IV (KMG-IV): sequencing the most valuable type-strain genomes for metagenomic binning, comparative biology and taxonomic classification.</title>
        <authorList>
            <person name="Goeker M."/>
        </authorList>
    </citation>
    <scope>NUCLEOTIDE SEQUENCE [LARGE SCALE GENOMIC DNA]</scope>
    <source>
        <strain evidence="3 4">DSM 23923</strain>
    </source>
</reference>
<dbReference type="AlphaFoldDB" id="A0A347ZTD6"/>
<dbReference type="OrthoDB" id="1690557at2"/>
<organism evidence="3 4">
    <name type="scientific">Pelolinea submarina</name>
    <dbReference type="NCBI Taxonomy" id="913107"/>
    <lineage>
        <taxon>Bacteria</taxon>
        <taxon>Bacillati</taxon>
        <taxon>Chloroflexota</taxon>
        <taxon>Anaerolineae</taxon>
        <taxon>Anaerolineales</taxon>
        <taxon>Anaerolineaceae</taxon>
        <taxon>Pelolinea</taxon>
    </lineage>
</organism>
<name>A0A347ZTD6_9CHLR</name>
<evidence type="ECO:0000256" key="2">
    <source>
        <dbReference type="SAM" id="MobiDB-lite"/>
    </source>
</evidence>
<evidence type="ECO:0008006" key="5">
    <source>
        <dbReference type="Google" id="ProtNLM"/>
    </source>
</evidence>
<proteinExistence type="predicted"/>
<protein>
    <recommendedName>
        <fullName evidence="5">ATPase</fullName>
    </recommendedName>
</protein>